<feature type="domain" description="YgjP-like metallopeptidase" evidence="1">
    <location>
        <begin position="60"/>
        <end position="262"/>
    </location>
</feature>
<proteinExistence type="predicted"/>
<comment type="caution">
    <text evidence="2">The sequence shown here is derived from an EMBL/GenBank/DDBJ whole genome shotgun (WGS) entry which is preliminary data.</text>
</comment>
<dbReference type="Proteomes" id="UP000003009">
    <property type="component" value="Unassembled WGS sequence"/>
</dbReference>
<evidence type="ECO:0000259" key="1">
    <source>
        <dbReference type="Pfam" id="PF01863"/>
    </source>
</evidence>
<dbReference type="Pfam" id="PF01863">
    <property type="entry name" value="YgjP-like"/>
    <property type="match status" value="1"/>
</dbReference>
<dbReference type="HOGENOM" id="CLU_065947_2_0_4"/>
<dbReference type="PANTHER" id="PTHR30399">
    <property type="entry name" value="UNCHARACTERIZED PROTEIN YGJP"/>
    <property type="match status" value="1"/>
</dbReference>
<sequence length="270" mass="30992">MFNRCRFDNSINLKRIRQPENKKYPAPVFRLPLPTQPMIQIHTLANHAPVALHIKRNTQRNIIIRARDASSLNLSIPKWFSPAQLQNWLRDNEATLIRILQQAPAALAGQPETLPPSILFTGEPYALRPAPVAQIERCDRQRLFRLPQQSNPAEQRDLLRQHLFQAADATLLPKFAAHSQRLQLIPAAISLTHAKTFWGVCRARTGIKLNWRLICAPESVQDYVCVHELCHLRHPNHSRAFWQLVRQHHPQSPAAQAWLKQHGKTLFSLG</sequence>
<accession>C4GKA6</accession>
<organism evidence="2 3">
    <name type="scientific">Kingella oralis ATCC 51147</name>
    <dbReference type="NCBI Taxonomy" id="629741"/>
    <lineage>
        <taxon>Bacteria</taxon>
        <taxon>Pseudomonadati</taxon>
        <taxon>Pseudomonadota</taxon>
        <taxon>Betaproteobacteria</taxon>
        <taxon>Neisseriales</taxon>
        <taxon>Neisseriaceae</taxon>
        <taxon>Kingella</taxon>
    </lineage>
</organism>
<protein>
    <submittedName>
        <fullName evidence="2">Bacteriochlorophyll 4-vinyl reductase</fullName>
    </submittedName>
</protein>
<evidence type="ECO:0000313" key="3">
    <source>
        <dbReference type="Proteomes" id="UP000003009"/>
    </source>
</evidence>
<reference evidence="2" key="1">
    <citation type="submission" date="2009-04" db="EMBL/GenBank/DDBJ databases">
        <authorList>
            <person name="Weinstock G."/>
            <person name="Sodergren E."/>
            <person name="Clifton S."/>
            <person name="Fulton L."/>
            <person name="Fulton B."/>
            <person name="Courtney L."/>
            <person name="Fronick C."/>
            <person name="Harrison M."/>
            <person name="Strong C."/>
            <person name="Farmer C."/>
            <person name="Delahaunty K."/>
            <person name="Markovic C."/>
            <person name="Hall O."/>
            <person name="Minx P."/>
            <person name="Tomlinson C."/>
            <person name="Mitreva M."/>
            <person name="Nelson J."/>
            <person name="Hou S."/>
            <person name="Wollam A."/>
            <person name="Pepin K.H."/>
            <person name="Johnson M."/>
            <person name="Bhonagiri V."/>
            <person name="Nash W.E."/>
            <person name="Warren W."/>
            <person name="Chinwalla A."/>
            <person name="Mardis E.R."/>
            <person name="Wilson R.K."/>
        </authorList>
    </citation>
    <scope>NUCLEOTIDE SEQUENCE [LARGE SCALE GENOMIC DNA]</scope>
    <source>
        <strain evidence="2">ATCC 51147</strain>
    </source>
</reference>
<dbReference type="EMBL" id="ACJW02000003">
    <property type="protein sequence ID" value="EEP68228.1"/>
    <property type="molecule type" value="Genomic_DNA"/>
</dbReference>
<keyword evidence="3" id="KW-1185">Reference proteome</keyword>
<dbReference type="InterPro" id="IPR053136">
    <property type="entry name" value="UTP_pyrophosphatase-like"/>
</dbReference>
<dbReference type="STRING" id="629741.GCWU000324_02480"/>
<dbReference type="Gene3D" id="3.30.2010.10">
    <property type="entry name" value="Metalloproteases ('zincins'), catalytic domain"/>
    <property type="match status" value="1"/>
</dbReference>
<dbReference type="AlphaFoldDB" id="C4GKA6"/>
<dbReference type="GeneID" id="84905654"/>
<dbReference type="RefSeq" id="WP_003797721.1">
    <property type="nucleotide sequence ID" value="NZ_GG665872.1"/>
</dbReference>
<dbReference type="PANTHER" id="PTHR30399:SF1">
    <property type="entry name" value="UTP PYROPHOSPHATASE"/>
    <property type="match status" value="1"/>
</dbReference>
<gene>
    <name evidence="2" type="ORF">GCWU000324_02480</name>
</gene>
<name>C4GKA6_9NEIS</name>
<evidence type="ECO:0000313" key="2">
    <source>
        <dbReference type="EMBL" id="EEP68228.1"/>
    </source>
</evidence>
<dbReference type="InterPro" id="IPR002725">
    <property type="entry name" value="YgjP-like_metallopeptidase"/>
</dbReference>
<dbReference type="CDD" id="cd07344">
    <property type="entry name" value="M48_yhfN_like"/>
    <property type="match status" value="1"/>
</dbReference>